<feature type="transmembrane region" description="Helical" evidence="1">
    <location>
        <begin position="30"/>
        <end position="49"/>
    </location>
</feature>
<feature type="transmembrane region" description="Helical" evidence="1">
    <location>
        <begin position="132"/>
        <end position="155"/>
    </location>
</feature>
<comment type="caution">
    <text evidence="2">The sequence shown here is derived from an EMBL/GenBank/DDBJ whole genome shotgun (WGS) entry which is preliminary data.</text>
</comment>
<organism evidence="2 3">
    <name type="scientific">Helicobacter valdiviensis</name>
    <dbReference type="NCBI Taxonomy" id="1458358"/>
    <lineage>
        <taxon>Bacteria</taxon>
        <taxon>Pseudomonadati</taxon>
        <taxon>Campylobacterota</taxon>
        <taxon>Epsilonproteobacteria</taxon>
        <taxon>Campylobacterales</taxon>
        <taxon>Helicobacteraceae</taxon>
        <taxon>Helicobacter</taxon>
    </lineage>
</organism>
<dbReference type="AlphaFoldDB" id="A0A2W6MU65"/>
<evidence type="ECO:0000313" key="2">
    <source>
        <dbReference type="EMBL" id="PZT47459.1"/>
    </source>
</evidence>
<proteinExistence type="predicted"/>
<name>A0A2W6MU65_9HELI</name>
<evidence type="ECO:0000313" key="3">
    <source>
        <dbReference type="Proteomes" id="UP000249746"/>
    </source>
</evidence>
<keyword evidence="1" id="KW-0812">Transmembrane</keyword>
<feature type="transmembrane region" description="Helical" evidence="1">
    <location>
        <begin position="87"/>
        <end position="111"/>
    </location>
</feature>
<keyword evidence="3" id="KW-1185">Reference proteome</keyword>
<dbReference type="Proteomes" id="UP000249746">
    <property type="component" value="Unassembled WGS sequence"/>
</dbReference>
<evidence type="ECO:0000256" key="1">
    <source>
        <dbReference type="SAM" id="Phobius"/>
    </source>
</evidence>
<dbReference type="EMBL" id="NBIU01000033">
    <property type="protein sequence ID" value="PZT47459.1"/>
    <property type="molecule type" value="Genomic_DNA"/>
</dbReference>
<protein>
    <submittedName>
        <fullName evidence="2">Uncharacterized protein</fullName>
    </submittedName>
</protein>
<feature type="transmembrane region" description="Helical" evidence="1">
    <location>
        <begin position="188"/>
        <end position="211"/>
    </location>
</feature>
<sequence length="223" mass="26434">MKHNKSFTYKRFRAYLRIQLKNKSCSKKRFYLIIVFYYLISLSVFFLPLDVLSKYPFLKYFTDFMDFIPAIKLMETKTYAPELCKFYASYMFVVAIICFLLIARELFLYMAKGFLYPYSNKGIEKLGGIKRSTIKIILLFIMNYIVIFGTLYLYFSGSLIGYNRRESTEEHFVDSLFEMILYVDLHQVVVLSLAVLMITIGFVGLPEVIFYRRHLCKARRNNG</sequence>
<keyword evidence="1" id="KW-0472">Membrane</keyword>
<reference evidence="2 3" key="1">
    <citation type="submission" date="2017-03" db="EMBL/GenBank/DDBJ databases">
        <title>Genomic and clinical evidence uncovers the enterohepatic species Helicobacter valdiviensis as a potential human intestinal pathogen.</title>
        <authorList>
            <person name="Fresia P."/>
            <person name="Jara R."/>
            <person name="Sierra R."/>
            <person name="Ferres I."/>
            <person name="Greif G."/>
            <person name="Iraola G."/>
            <person name="Collado L."/>
        </authorList>
    </citation>
    <scope>NUCLEOTIDE SEQUENCE [LARGE SCALE GENOMIC DNA]</scope>
    <source>
        <strain evidence="2 3">WBE14</strain>
    </source>
</reference>
<gene>
    <name evidence="2" type="ORF">B6S12_08895</name>
</gene>
<keyword evidence="1" id="KW-1133">Transmembrane helix</keyword>
<accession>A0A2W6MU65</accession>